<accession>M0AB07</accession>
<evidence type="ECO:0008006" key="4">
    <source>
        <dbReference type="Google" id="ProtNLM"/>
    </source>
</evidence>
<evidence type="ECO:0000256" key="1">
    <source>
        <dbReference type="SAM" id="MobiDB-lite"/>
    </source>
</evidence>
<sequence>MRRRELLAGSGTVAAIALSGYTGAATDGALGSQASLPSDIESVFELVPAESTLETTVQHLIYSRVDGQEHQPGYPGIHGIVDEFDDIDADEIAETVLVIGDDMQLAAITGSFEQPDIGDDDTDGWAVGEVNDDPLAAADGKLVIALGDDGEDTIDAAIAAANGDEPSILTDPEVTETIVDHLDSMSYVTIVPDVSAVPSPGFDTELVDAIGIGLEHPLGTHSDDDTLENSYVFQLSSSAADVDDEWVHEQLRRLEEGDVLEASIDRSGAVIHVDAVVEQPPERDRDAAPDATVRARPNADEGVATFEHVDGDSIDADMLDVWQNGDLADDQLSDEYATFSEGDTFELETGPIADVGLRWFDEDEGVYYYYGTTTVGRESFEASYDYDTETVEITYTGEREVDSDLLELVRRADGASGTERSAIDGRRSLTTGETITVEDVTLGDRVSLDLAVPANPNRAQRSLVSYRVRPPRMFLSSHEETITARYHDEQTRDADAFRVLTDDEPAATQFTDVTATLSEGDSIELGEVDHGTHVAIEWHEPDEPAVLAEEVVRPHARVDITYDDSEGTVTVDHVEGSAVDTDDLELRAGDDLMAVQPADEYDTFEPGDSLTAEAEPFARVELVWEGPEDTEYSIGHTTAGRDLLDAEYDHDAREVEIVYTGSQPADPSFLSLNYRRDGPAGADDDLGGDLFEQAHETLTNGDSIVLEDVGVEDRITVMVVQEGENYVSRRSLFHFTPEPNRSFRFDEREDGLVAAYRERTSRDAESFNLLVDGEPAAVQPADRHETLTVGDELELGTFDAGTELTVQWIVPDEPRSVRSHVVAPTVEFDIEYETDAEEVTVEHVGGDEIGADDLGVIVEPTQMDPTGWDEHETVSEGDTTTIDAVDESSPHGDQDPIVAVVVYKEDNQLTYERLDD</sequence>
<name>M0AB07_9EURY</name>
<dbReference type="OrthoDB" id="205201at2157"/>
<evidence type="ECO:0000313" key="2">
    <source>
        <dbReference type="EMBL" id="ELY95729.1"/>
    </source>
</evidence>
<evidence type="ECO:0000313" key="3">
    <source>
        <dbReference type="Proteomes" id="UP000011519"/>
    </source>
</evidence>
<dbReference type="EMBL" id="AOIM01000006">
    <property type="protein sequence ID" value="ELY95729.1"/>
    <property type="molecule type" value="Genomic_DNA"/>
</dbReference>
<feature type="region of interest" description="Disordered" evidence="1">
    <location>
        <begin position="862"/>
        <end position="896"/>
    </location>
</feature>
<dbReference type="RefSeq" id="WP_006651395.1">
    <property type="nucleotide sequence ID" value="NZ_AOIM01000006.1"/>
</dbReference>
<gene>
    <name evidence="2" type="ORF">C483_00580</name>
</gene>
<dbReference type="Proteomes" id="UP000011519">
    <property type="component" value="Unassembled WGS sequence"/>
</dbReference>
<proteinExistence type="predicted"/>
<dbReference type="PATRIC" id="fig|1227493.4.peg.101"/>
<keyword evidence="3" id="KW-1185">Reference proteome</keyword>
<dbReference type="AlphaFoldDB" id="M0AB07"/>
<reference evidence="2 3" key="1">
    <citation type="journal article" date="2014" name="PLoS Genet.">
        <title>Phylogenetically driven sequencing of extremely halophilic archaea reveals strategies for static and dynamic osmo-response.</title>
        <authorList>
            <person name="Becker E.A."/>
            <person name="Seitzer P.M."/>
            <person name="Tritt A."/>
            <person name="Larsen D."/>
            <person name="Krusor M."/>
            <person name="Yao A.I."/>
            <person name="Wu D."/>
            <person name="Madern D."/>
            <person name="Eisen J.A."/>
            <person name="Darling A.E."/>
            <person name="Facciotti M.T."/>
        </authorList>
    </citation>
    <scope>NUCLEOTIDE SEQUENCE [LARGE SCALE GENOMIC DNA]</scope>
    <source>
        <strain evidence="2 3">JCM 10989</strain>
    </source>
</reference>
<comment type="caution">
    <text evidence="2">The sequence shown here is derived from an EMBL/GenBank/DDBJ whole genome shotgun (WGS) entry which is preliminary data.</text>
</comment>
<protein>
    <recommendedName>
        <fullName evidence="4">S-layer protein</fullName>
    </recommendedName>
</protein>
<organism evidence="2 3">
    <name type="scientific">Natrialba hulunbeirensis JCM 10989</name>
    <dbReference type="NCBI Taxonomy" id="1227493"/>
    <lineage>
        <taxon>Archaea</taxon>
        <taxon>Methanobacteriati</taxon>
        <taxon>Methanobacteriota</taxon>
        <taxon>Stenosarchaea group</taxon>
        <taxon>Halobacteria</taxon>
        <taxon>Halobacteriales</taxon>
        <taxon>Natrialbaceae</taxon>
        <taxon>Natrialba</taxon>
    </lineage>
</organism>